<comment type="caution">
    <text evidence="2">The sequence shown here is derived from an EMBL/GenBank/DDBJ whole genome shotgun (WGS) entry which is preliminary data.</text>
</comment>
<reference evidence="2" key="1">
    <citation type="journal article" date="2019" name="PLoS Negl. Trop. Dis.">
        <title>Revisiting the worldwide diversity of Leptospira species in the environment.</title>
        <authorList>
            <person name="Vincent A.T."/>
            <person name="Schiettekatte O."/>
            <person name="Bourhy P."/>
            <person name="Veyrier F.J."/>
            <person name="Picardeau M."/>
        </authorList>
    </citation>
    <scope>NUCLEOTIDE SEQUENCE [LARGE SCALE GENOMIC DNA]</scope>
    <source>
        <strain evidence="2">SSW15</strain>
    </source>
</reference>
<proteinExistence type="predicted"/>
<dbReference type="EMBL" id="RQET01000013">
    <property type="protein sequence ID" value="TGK06566.1"/>
    <property type="molecule type" value="Genomic_DNA"/>
</dbReference>
<dbReference type="Proteomes" id="UP000298458">
    <property type="component" value="Unassembled WGS sequence"/>
</dbReference>
<dbReference type="RefSeq" id="WP_135769247.1">
    <property type="nucleotide sequence ID" value="NZ_RQET01000013.1"/>
</dbReference>
<gene>
    <name evidence="2" type="ORF">EHO60_15770</name>
</gene>
<organism evidence="2 3">
    <name type="scientific">Leptospira fletcheri</name>
    <dbReference type="NCBI Taxonomy" id="2484981"/>
    <lineage>
        <taxon>Bacteria</taxon>
        <taxon>Pseudomonadati</taxon>
        <taxon>Spirochaetota</taxon>
        <taxon>Spirochaetia</taxon>
        <taxon>Leptospirales</taxon>
        <taxon>Leptospiraceae</taxon>
        <taxon>Leptospira</taxon>
    </lineage>
</organism>
<protein>
    <recommendedName>
        <fullName evidence="1">DUF8198 domain-containing protein</fullName>
    </recommendedName>
</protein>
<dbReference type="InterPro" id="IPR058511">
    <property type="entry name" value="DUF8198"/>
</dbReference>
<sequence>MDLKELEPVRLAVVRSTIVRLRGTYSDLLTTIKGYDGIPHFFENNLYAPANKEERDNALENLYEKLKTVAGKAMTDNIHQIILLNKITDSLDFDTARIVLDNHLLEDGNIRQECLYAAMGEVGRYDDRREQIRMVGETLRFFFSLSKLPMVKLIMAPIKVAASMVGATSLVDTMEAGYNLSSKIKDLNPFIEAFQDRENRLISKLEDGQKYSSTDGI</sequence>
<dbReference type="Pfam" id="PF26621">
    <property type="entry name" value="DUF8198"/>
    <property type="match status" value="1"/>
</dbReference>
<dbReference type="AlphaFoldDB" id="A0A4R9G4V6"/>
<name>A0A4R9G4V6_9LEPT</name>
<keyword evidence="3" id="KW-1185">Reference proteome</keyword>
<accession>A0A4R9G4V6</accession>
<evidence type="ECO:0000313" key="2">
    <source>
        <dbReference type="EMBL" id="TGK06566.1"/>
    </source>
</evidence>
<feature type="domain" description="DUF8198" evidence="1">
    <location>
        <begin position="17"/>
        <end position="210"/>
    </location>
</feature>
<dbReference type="NCBIfam" id="NF047641">
    <property type="entry name" value="FFLEE_fam"/>
    <property type="match status" value="1"/>
</dbReference>
<dbReference type="OrthoDB" id="336149at2"/>
<evidence type="ECO:0000259" key="1">
    <source>
        <dbReference type="Pfam" id="PF26621"/>
    </source>
</evidence>
<dbReference type="InterPro" id="IPR058063">
    <property type="entry name" value="FFLEE_fam"/>
</dbReference>
<evidence type="ECO:0000313" key="3">
    <source>
        <dbReference type="Proteomes" id="UP000298458"/>
    </source>
</evidence>